<dbReference type="PANTHER" id="PTHR43394:SF1">
    <property type="entry name" value="ATP-BINDING CASSETTE SUB-FAMILY B MEMBER 10, MITOCHONDRIAL"/>
    <property type="match status" value="1"/>
</dbReference>
<dbReference type="EMBL" id="CP001778">
    <property type="protein sequence ID" value="ADD39734.1"/>
    <property type="molecule type" value="Genomic_DNA"/>
</dbReference>
<dbReference type="RefSeq" id="WP_013015305.1">
    <property type="nucleotide sequence ID" value="NC_013947.1"/>
</dbReference>
<dbReference type="Proteomes" id="UP000000844">
    <property type="component" value="Chromosome"/>
</dbReference>
<comment type="subcellular location">
    <subcellularLocation>
        <location evidence="1">Cell membrane</location>
        <topology evidence="1">Multi-pass membrane protein</topology>
    </subcellularLocation>
</comment>
<dbReference type="InterPro" id="IPR027417">
    <property type="entry name" value="P-loop_NTPase"/>
</dbReference>
<dbReference type="Gene3D" id="1.20.1560.10">
    <property type="entry name" value="ABC transporter type 1, transmembrane domain"/>
    <property type="match status" value="1"/>
</dbReference>
<dbReference type="PANTHER" id="PTHR43394">
    <property type="entry name" value="ATP-DEPENDENT PERMEASE MDL1, MITOCHONDRIAL"/>
    <property type="match status" value="1"/>
</dbReference>
<feature type="transmembrane region" description="Helical" evidence="7">
    <location>
        <begin position="182"/>
        <end position="203"/>
    </location>
</feature>
<keyword evidence="3" id="KW-0547">Nucleotide-binding</keyword>
<evidence type="ECO:0000256" key="7">
    <source>
        <dbReference type="SAM" id="Phobius"/>
    </source>
</evidence>
<keyword evidence="5 7" id="KW-1133">Transmembrane helix</keyword>
<dbReference type="PROSITE" id="PS50929">
    <property type="entry name" value="ABC_TM1F"/>
    <property type="match status" value="1"/>
</dbReference>
<evidence type="ECO:0000259" key="9">
    <source>
        <dbReference type="PROSITE" id="PS50929"/>
    </source>
</evidence>
<dbReference type="InterPro" id="IPR011527">
    <property type="entry name" value="ABC1_TM_dom"/>
</dbReference>
<dbReference type="InterPro" id="IPR036640">
    <property type="entry name" value="ABC1_TM_sf"/>
</dbReference>
<dbReference type="Gene3D" id="3.40.50.300">
    <property type="entry name" value="P-loop containing nucleotide triphosphate hydrolases"/>
    <property type="match status" value="1"/>
</dbReference>
<keyword evidence="2 7" id="KW-0812">Transmembrane</keyword>
<dbReference type="InterPro" id="IPR003439">
    <property type="entry name" value="ABC_transporter-like_ATP-bd"/>
</dbReference>
<keyword evidence="11" id="KW-1185">Reference proteome</keyword>
<dbReference type="FunFam" id="3.40.50.300:FF:000218">
    <property type="entry name" value="Multidrug ABC transporter ATP-binding protein"/>
    <property type="match status" value="1"/>
</dbReference>
<dbReference type="eggNOG" id="COG1132">
    <property type="taxonomic scope" value="Bacteria"/>
</dbReference>
<evidence type="ECO:0000256" key="2">
    <source>
        <dbReference type="ARBA" id="ARBA00022692"/>
    </source>
</evidence>
<keyword evidence="6 7" id="KW-0472">Membrane</keyword>
<organism evidence="10 11">
    <name type="scientific">Stackebrandtia nassauensis (strain DSM 44728 / CIP 108903 / NRRL B-16338 / NBRC 102104 / LLR-40K-21)</name>
    <dbReference type="NCBI Taxonomy" id="446470"/>
    <lineage>
        <taxon>Bacteria</taxon>
        <taxon>Bacillati</taxon>
        <taxon>Actinomycetota</taxon>
        <taxon>Actinomycetes</taxon>
        <taxon>Glycomycetales</taxon>
        <taxon>Glycomycetaceae</taxon>
        <taxon>Stackebrandtia</taxon>
    </lineage>
</organism>
<sequence>MFRRLGDLADPFLPDPPHNPPTRVWPFLKLQLRPLRHIITASLLFSAASAAVEVWLIFYTGQLVDTLAATTPARLWAEHGLELVLVAALFLILRPLLWTGRESLDDIAFRPNAATGTRWRLHRHVLGQSVGWFRKDLAGRIASRVTELTTAATGAAYTVLHTLSFVGMYIVGSFWLMSAQDIRLAIPLALWIGLYFAVMAYVVPRYRRASQRHQSTQSALTGLLVDTYANIDTIKMSATGTDDPESRRRFADNHTAHLRLQRVEVTINASMMALGTILTVGLVGYSIALWQTGAAPLGLVAASLALSLRVNGIAEWLLDAVTALFGCLGAMREHLPTIAQPLEITDAPTATDLTITGGAIRLHDVSHHYGKETGGLDRVCLNIPAGQKIGLVGRSGAGKSTLVNLILRFFDAESGTITIDDQNIRAVTQDSLRHHIALVSQDASLLHRSVAANITGGVDNIDRTRITEAARKAAADGFIPTLRDATGRTGYDAHVGERGVTLSGGQRQRIALARAFLTEAPILVLDEATSALDSESEAAIQETLSEIMADKTVIAIAHRLSTIAHLDRIVVLDEGRIVEDGSHDQLLTTGGIYADLWKHQSGGFLSST</sequence>
<name>D3PTX6_STANL</name>
<dbReference type="SMART" id="SM00382">
    <property type="entry name" value="AAA"/>
    <property type="match status" value="1"/>
</dbReference>
<protein>
    <submittedName>
        <fullName evidence="10">ABC transporter related protein</fullName>
    </submittedName>
</protein>
<proteinExistence type="predicted"/>
<dbReference type="SUPFAM" id="SSF52540">
    <property type="entry name" value="P-loop containing nucleoside triphosphate hydrolases"/>
    <property type="match status" value="1"/>
</dbReference>
<feature type="domain" description="ABC transmembrane type-1" evidence="9">
    <location>
        <begin position="41"/>
        <end position="324"/>
    </location>
</feature>
<evidence type="ECO:0000256" key="1">
    <source>
        <dbReference type="ARBA" id="ARBA00004651"/>
    </source>
</evidence>
<evidence type="ECO:0000313" key="10">
    <source>
        <dbReference type="EMBL" id="ADD39734.1"/>
    </source>
</evidence>
<dbReference type="GO" id="GO:0005524">
    <property type="term" value="F:ATP binding"/>
    <property type="evidence" value="ECO:0007669"/>
    <property type="project" value="UniProtKB-KW"/>
</dbReference>
<feature type="transmembrane region" description="Helical" evidence="7">
    <location>
        <begin position="154"/>
        <end position="176"/>
    </location>
</feature>
<evidence type="ECO:0000313" key="11">
    <source>
        <dbReference type="Proteomes" id="UP000000844"/>
    </source>
</evidence>
<dbReference type="PROSITE" id="PS00211">
    <property type="entry name" value="ABC_TRANSPORTER_1"/>
    <property type="match status" value="1"/>
</dbReference>
<feature type="transmembrane region" description="Helical" evidence="7">
    <location>
        <begin position="38"/>
        <end position="59"/>
    </location>
</feature>
<keyword evidence="4" id="KW-0067">ATP-binding</keyword>
<dbReference type="Pfam" id="PF00005">
    <property type="entry name" value="ABC_tran"/>
    <property type="match status" value="1"/>
</dbReference>
<accession>D3PTX6</accession>
<gene>
    <name evidence="10" type="ordered locus">Snas_0011</name>
</gene>
<dbReference type="GO" id="GO:0016887">
    <property type="term" value="F:ATP hydrolysis activity"/>
    <property type="evidence" value="ECO:0007669"/>
    <property type="project" value="InterPro"/>
</dbReference>
<dbReference type="PROSITE" id="PS50893">
    <property type="entry name" value="ABC_TRANSPORTER_2"/>
    <property type="match status" value="1"/>
</dbReference>
<evidence type="ECO:0000256" key="3">
    <source>
        <dbReference type="ARBA" id="ARBA00022741"/>
    </source>
</evidence>
<dbReference type="InterPro" id="IPR017871">
    <property type="entry name" value="ABC_transporter-like_CS"/>
</dbReference>
<evidence type="ECO:0000256" key="4">
    <source>
        <dbReference type="ARBA" id="ARBA00022840"/>
    </source>
</evidence>
<evidence type="ECO:0000259" key="8">
    <source>
        <dbReference type="PROSITE" id="PS50893"/>
    </source>
</evidence>
<evidence type="ECO:0000256" key="6">
    <source>
        <dbReference type="ARBA" id="ARBA00023136"/>
    </source>
</evidence>
<dbReference type="STRING" id="446470.Snas_0011"/>
<dbReference type="InterPro" id="IPR039421">
    <property type="entry name" value="Type_1_exporter"/>
</dbReference>
<dbReference type="OrthoDB" id="9806127at2"/>
<dbReference type="SUPFAM" id="SSF90123">
    <property type="entry name" value="ABC transporter transmembrane region"/>
    <property type="match status" value="1"/>
</dbReference>
<dbReference type="KEGG" id="sna:Snas_0011"/>
<evidence type="ECO:0000256" key="5">
    <source>
        <dbReference type="ARBA" id="ARBA00022989"/>
    </source>
</evidence>
<feature type="transmembrane region" description="Helical" evidence="7">
    <location>
        <begin position="79"/>
        <end position="97"/>
    </location>
</feature>
<feature type="domain" description="ABC transporter" evidence="8">
    <location>
        <begin position="360"/>
        <end position="599"/>
    </location>
</feature>
<dbReference type="InterPro" id="IPR003593">
    <property type="entry name" value="AAA+_ATPase"/>
</dbReference>
<dbReference type="GO" id="GO:0005886">
    <property type="term" value="C:plasma membrane"/>
    <property type="evidence" value="ECO:0007669"/>
    <property type="project" value="UniProtKB-SubCell"/>
</dbReference>
<dbReference type="HOGENOM" id="CLU_000604_62_5_11"/>
<feature type="transmembrane region" description="Helical" evidence="7">
    <location>
        <begin position="269"/>
        <end position="290"/>
    </location>
</feature>
<reference evidence="10 11" key="1">
    <citation type="journal article" date="2009" name="Stand. Genomic Sci.">
        <title>Complete genome sequence of Stackebrandtia nassauensis type strain (LLR-40K-21).</title>
        <authorList>
            <person name="Munk C."/>
            <person name="Lapidus A."/>
            <person name="Copeland A."/>
            <person name="Jando M."/>
            <person name="Mayilraj S."/>
            <person name="Glavina Del Rio T."/>
            <person name="Nolan M."/>
            <person name="Chen F."/>
            <person name="Lucas S."/>
            <person name="Tice H."/>
            <person name="Cheng J.F."/>
            <person name="Han C."/>
            <person name="Detter J.C."/>
            <person name="Bruce D."/>
            <person name="Goodwin L."/>
            <person name="Chain P."/>
            <person name="Pitluck S."/>
            <person name="Goker M."/>
            <person name="Ovchinikova G."/>
            <person name="Pati A."/>
            <person name="Ivanova N."/>
            <person name="Mavromatis K."/>
            <person name="Chen A."/>
            <person name="Palaniappan K."/>
            <person name="Land M."/>
            <person name="Hauser L."/>
            <person name="Chang Y.J."/>
            <person name="Jeffries C.D."/>
            <person name="Bristow J."/>
            <person name="Eisen J.A."/>
            <person name="Markowitz V."/>
            <person name="Hugenholtz P."/>
            <person name="Kyrpides N.C."/>
            <person name="Klenk H.P."/>
        </authorList>
    </citation>
    <scope>NUCLEOTIDE SEQUENCE [LARGE SCALE GENOMIC DNA]</scope>
    <source>
        <strain evidence="11">DSM 44728 / CIP 108903 / NRRL B-16338 / NBRC 102104 / LLR-40K-21</strain>
    </source>
</reference>
<dbReference type="Pfam" id="PF00664">
    <property type="entry name" value="ABC_membrane"/>
    <property type="match status" value="1"/>
</dbReference>
<dbReference type="AlphaFoldDB" id="D3PTX6"/>
<dbReference type="GO" id="GO:0015421">
    <property type="term" value="F:ABC-type oligopeptide transporter activity"/>
    <property type="evidence" value="ECO:0007669"/>
    <property type="project" value="TreeGrafter"/>
</dbReference>